<proteinExistence type="predicted"/>
<name>V6J0R9_9BACL</name>
<dbReference type="EMBL" id="AWTC01000004">
    <property type="protein sequence ID" value="EST12741.1"/>
    <property type="molecule type" value="Genomic_DNA"/>
</dbReference>
<reference evidence="1 2" key="1">
    <citation type="journal article" date="2013" name="Genome Announc.">
        <title>Genome Sequence of Sporolactobacillus laevolacticus DSM442, an Efficient Polymer-Grade D-Lactate Producer from Agricultural Waste Cottonseed as a Nitrogen Source.</title>
        <authorList>
            <person name="Wang H."/>
            <person name="Wang L."/>
            <person name="Ju J."/>
            <person name="Yu B."/>
            <person name="Ma Y."/>
        </authorList>
    </citation>
    <scope>NUCLEOTIDE SEQUENCE [LARGE SCALE GENOMIC DNA]</scope>
    <source>
        <strain evidence="1 2">DSM 442</strain>
    </source>
</reference>
<sequence length="45" mass="5078">MKYGKCRSESCGIFFKVQNYSHIINDKKIGKCVIDGQNDVIDANP</sequence>
<evidence type="ECO:0000313" key="2">
    <source>
        <dbReference type="Proteomes" id="UP000018296"/>
    </source>
</evidence>
<gene>
    <name evidence="1" type="ORF">P343_05315</name>
</gene>
<evidence type="ECO:0000313" key="1">
    <source>
        <dbReference type="EMBL" id="EST12741.1"/>
    </source>
</evidence>
<keyword evidence="2" id="KW-1185">Reference proteome</keyword>
<comment type="caution">
    <text evidence="1">The sequence shown here is derived from an EMBL/GenBank/DDBJ whole genome shotgun (WGS) entry which is preliminary data.</text>
</comment>
<organism evidence="1 2">
    <name type="scientific">Sporolactobacillus laevolacticus DSM 442</name>
    <dbReference type="NCBI Taxonomy" id="1395513"/>
    <lineage>
        <taxon>Bacteria</taxon>
        <taxon>Bacillati</taxon>
        <taxon>Bacillota</taxon>
        <taxon>Bacilli</taxon>
        <taxon>Bacillales</taxon>
        <taxon>Sporolactobacillaceae</taxon>
        <taxon>Sporolactobacillus</taxon>
    </lineage>
</organism>
<dbReference type="STRING" id="1395513.P343_05315"/>
<dbReference type="Proteomes" id="UP000018296">
    <property type="component" value="Unassembled WGS sequence"/>
</dbReference>
<accession>V6J0R9</accession>
<dbReference type="AlphaFoldDB" id="V6J0R9"/>
<protein>
    <submittedName>
        <fullName evidence="1">Uncharacterized protein</fullName>
    </submittedName>
</protein>